<dbReference type="SUPFAM" id="SSF55874">
    <property type="entry name" value="ATPase domain of HSP90 chaperone/DNA topoisomerase II/histidine kinase"/>
    <property type="match status" value="1"/>
</dbReference>
<dbReference type="PANTHER" id="PTHR43711">
    <property type="entry name" value="TWO-COMPONENT HISTIDINE KINASE"/>
    <property type="match status" value="1"/>
</dbReference>
<dbReference type="InterPro" id="IPR036097">
    <property type="entry name" value="HisK_dim/P_sf"/>
</dbReference>
<comment type="subcellular location">
    <subcellularLocation>
        <location evidence="2">Cell membrane</location>
        <topology evidence="2">Multi-pass membrane protein</topology>
    </subcellularLocation>
</comment>
<keyword evidence="4" id="KW-0597">Phosphoprotein</keyword>
<dbReference type="PRINTS" id="PR00344">
    <property type="entry name" value="BCTRLSENSOR"/>
</dbReference>
<keyword evidence="10" id="KW-0812">Transmembrane</keyword>
<keyword evidence="9" id="KW-0902">Two-component regulatory system</keyword>
<sequence length="596" mass="68384">MKLRRRLAFHFTYQMIALSVLMLCVLLVLLFFLLKHINNEEMKRNFPAGVLEGIVAETITEDGVVRLAEYWNVLLKESDMWLQVVDTRGQVIHASNTNSDIPEQYSVSQLLEIQESGRLGGYTVNWEMDLAYEEPLLYLLGRVDEKADWLQSWFARFQENGVVGPEGSVRLGEEMARLGGFLHVINGEGEIVQAIGDRSAEKDSYHPLEIIAMQEQPGTYSTSITVYRDQRTGHTWLYHTPRENVANKVSVMQEVIWATVWLMICMLIISLAISFWNGYRYSRPLLLFTGWFERMGRGEYEEVLTPKDRKRVFRRNGKLRMRYKLYKEVIHAFYLMANRLAEAKEERERLDRNREEWMSGISHDLRTPLASIQGYGYMLENAPEEWSKEELREMGTVIREKGDYMLDLINDFSLVFRLKSRIAPQEMSPVDVNELVRRCVLKYVNDATWSKASYTFSGGEGELPVNGNVNWLQRLMDNLITNAVKHNPDGIEIEVRVEKRPGWVAITVADQGVGMDEETMANLFERYYRGTNTEESMEGSGLGMSIAKAIVEAHQGQVEVWSEPGRGTAITVLLPEMGDRAWDGADEAAATGVRRS</sequence>
<evidence type="ECO:0000256" key="6">
    <source>
        <dbReference type="ARBA" id="ARBA00022741"/>
    </source>
</evidence>
<evidence type="ECO:0000256" key="5">
    <source>
        <dbReference type="ARBA" id="ARBA00022679"/>
    </source>
</evidence>
<keyword evidence="6" id="KW-0547">Nucleotide-binding</keyword>
<keyword evidence="10" id="KW-0472">Membrane</keyword>
<evidence type="ECO:0000256" key="10">
    <source>
        <dbReference type="SAM" id="Phobius"/>
    </source>
</evidence>
<feature type="domain" description="Histidine kinase" evidence="11">
    <location>
        <begin position="360"/>
        <end position="578"/>
    </location>
</feature>
<dbReference type="GO" id="GO:0000155">
    <property type="term" value="F:phosphorelay sensor kinase activity"/>
    <property type="evidence" value="ECO:0007669"/>
    <property type="project" value="InterPro"/>
</dbReference>
<dbReference type="Gene3D" id="3.30.565.10">
    <property type="entry name" value="Histidine kinase-like ATPase, C-terminal domain"/>
    <property type="match status" value="1"/>
</dbReference>
<feature type="transmembrane region" description="Helical" evidence="10">
    <location>
        <begin position="255"/>
        <end position="276"/>
    </location>
</feature>
<dbReference type="Pfam" id="PF02518">
    <property type="entry name" value="HATPase_c"/>
    <property type="match status" value="1"/>
</dbReference>
<dbReference type="EMBL" id="NPBY01000030">
    <property type="protein sequence ID" value="PAD77320.1"/>
    <property type="molecule type" value="Genomic_DNA"/>
</dbReference>
<keyword evidence="7 12" id="KW-0418">Kinase</keyword>
<name>A0A268EW27_9BACL</name>
<dbReference type="InterPro" id="IPR050736">
    <property type="entry name" value="Sensor_HK_Regulatory"/>
</dbReference>
<evidence type="ECO:0000313" key="12">
    <source>
        <dbReference type="EMBL" id="PAD77320.1"/>
    </source>
</evidence>
<dbReference type="CDD" id="cd00082">
    <property type="entry name" value="HisKA"/>
    <property type="match status" value="1"/>
</dbReference>
<feature type="transmembrane region" description="Helical" evidence="10">
    <location>
        <begin position="12"/>
        <end position="34"/>
    </location>
</feature>
<dbReference type="InterPro" id="IPR004358">
    <property type="entry name" value="Sig_transdc_His_kin-like_C"/>
</dbReference>
<evidence type="ECO:0000256" key="8">
    <source>
        <dbReference type="ARBA" id="ARBA00022840"/>
    </source>
</evidence>
<dbReference type="InterPro" id="IPR005467">
    <property type="entry name" value="His_kinase_dom"/>
</dbReference>
<dbReference type="PANTHER" id="PTHR43711:SF1">
    <property type="entry name" value="HISTIDINE KINASE 1"/>
    <property type="match status" value="1"/>
</dbReference>
<dbReference type="FunFam" id="3.30.565.10:FF:000006">
    <property type="entry name" value="Sensor histidine kinase WalK"/>
    <property type="match status" value="1"/>
</dbReference>
<dbReference type="OrthoDB" id="368131at2"/>
<dbReference type="GO" id="GO:0005886">
    <property type="term" value="C:plasma membrane"/>
    <property type="evidence" value="ECO:0007669"/>
    <property type="project" value="UniProtKB-SubCell"/>
</dbReference>
<evidence type="ECO:0000256" key="4">
    <source>
        <dbReference type="ARBA" id="ARBA00022553"/>
    </source>
</evidence>
<organism evidence="12 13">
    <name type="scientific">Paenibacillus campinasensis</name>
    <dbReference type="NCBI Taxonomy" id="66347"/>
    <lineage>
        <taxon>Bacteria</taxon>
        <taxon>Bacillati</taxon>
        <taxon>Bacillota</taxon>
        <taxon>Bacilli</taxon>
        <taxon>Bacillales</taxon>
        <taxon>Paenibacillaceae</taxon>
        <taxon>Paenibacillus</taxon>
    </lineage>
</organism>
<protein>
    <recommendedName>
        <fullName evidence="3">histidine kinase</fullName>
        <ecNumber evidence="3">2.7.13.3</ecNumber>
    </recommendedName>
</protein>
<dbReference type="Gene3D" id="1.10.287.130">
    <property type="match status" value="1"/>
</dbReference>
<keyword evidence="10" id="KW-1133">Transmembrane helix</keyword>
<dbReference type="InterPro" id="IPR003594">
    <property type="entry name" value="HATPase_dom"/>
</dbReference>
<evidence type="ECO:0000256" key="1">
    <source>
        <dbReference type="ARBA" id="ARBA00000085"/>
    </source>
</evidence>
<dbReference type="InterPro" id="IPR036890">
    <property type="entry name" value="HATPase_C_sf"/>
</dbReference>
<evidence type="ECO:0000256" key="7">
    <source>
        <dbReference type="ARBA" id="ARBA00022777"/>
    </source>
</evidence>
<keyword evidence="5" id="KW-0808">Transferase</keyword>
<dbReference type="Pfam" id="PF00512">
    <property type="entry name" value="HisKA"/>
    <property type="match status" value="1"/>
</dbReference>
<dbReference type="AlphaFoldDB" id="A0A268EW27"/>
<evidence type="ECO:0000256" key="2">
    <source>
        <dbReference type="ARBA" id="ARBA00004651"/>
    </source>
</evidence>
<dbReference type="Proteomes" id="UP000215596">
    <property type="component" value="Unassembled WGS sequence"/>
</dbReference>
<evidence type="ECO:0000256" key="9">
    <source>
        <dbReference type="ARBA" id="ARBA00023012"/>
    </source>
</evidence>
<comment type="caution">
    <text evidence="12">The sequence shown here is derived from an EMBL/GenBank/DDBJ whole genome shotgun (WGS) entry which is preliminary data.</text>
</comment>
<comment type="catalytic activity">
    <reaction evidence="1">
        <text>ATP + protein L-histidine = ADP + protein N-phospho-L-histidine.</text>
        <dbReference type="EC" id="2.7.13.3"/>
    </reaction>
</comment>
<dbReference type="PROSITE" id="PS50109">
    <property type="entry name" value="HIS_KIN"/>
    <property type="match status" value="1"/>
</dbReference>
<dbReference type="SUPFAM" id="SSF47384">
    <property type="entry name" value="Homodimeric domain of signal transducing histidine kinase"/>
    <property type="match status" value="1"/>
</dbReference>
<evidence type="ECO:0000313" key="13">
    <source>
        <dbReference type="Proteomes" id="UP000215596"/>
    </source>
</evidence>
<reference evidence="12 13" key="1">
    <citation type="submission" date="2017-07" db="EMBL/GenBank/DDBJ databases">
        <title>Isolation and whole genome analysis of endospore-forming bacteria from heroin.</title>
        <authorList>
            <person name="Kalinowski J."/>
            <person name="Ahrens B."/>
            <person name="Al-Dilaimi A."/>
            <person name="Winkler A."/>
            <person name="Wibberg D."/>
            <person name="Schleenbecker U."/>
            <person name="Ruckert C."/>
            <person name="Wolfel R."/>
            <person name="Grass G."/>
        </authorList>
    </citation>
    <scope>NUCLEOTIDE SEQUENCE [LARGE SCALE GENOMIC DNA]</scope>
    <source>
        <strain evidence="12 13">7537-G1</strain>
    </source>
</reference>
<dbReference type="RefSeq" id="WP_095265019.1">
    <property type="nucleotide sequence ID" value="NZ_NPBY01000030.1"/>
</dbReference>
<dbReference type="InterPro" id="IPR003661">
    <property type="entry name" value="HisK_dim/P_dom"/>
</dbReference>
<dbReference type="EC" id="2.7.13.3" evidence="3"/>
<proteinExistence type="predicted"/>
<keyword evidence="8" id="KW-0067">ATP-binding</keyword>
<evidence type="ECO:0000259" key="11">
    <source>
        <dbReference type="PROSITE" id="PS50109"/>
    </source>
</evidence>
<accession>A0A268EW27</accession>
<dbReference type="SMART" id="SM00388">
    <property type="entry name" value="HisKA"/>
    <property type="match status" value="1"/>
</dbReference>
<gene>
    <name evidence="12" type="ORF">CHH67_09950</name>
</gene>
<dbReference type="GO" id="GO:0005524">
    <property type="term" value="F:ATP binding"/>
    <property type="evidence" value="ECO:0007669"/>
    <property type="project" value="UniProtKB-KW"/>
</dbReference>
<evidence type="ECO:0000256" key="3">
    <source>
        <dbReference type="ARBA" id="ARBA00012438"/>
    </source>
</evidence>
<dbReference type="SMART" id="SM00387">
    <property type="entry name" value="HATPase_c"/>
    <property type="match status" value="1"/>
</dbReference>